<protein>
    <submittedName>
        <fullName evidence="2">Uncharacterized protein</fullName>
    </submittedName>
</protein>
<evidence type="ECO:0000313" key="3">
    <source>
        <dbReference type="Proteomes" id="UP000799302"/>
    </source>
</evidence>
<accession>A0A6A6UN06</accession>
<keyword evidence="1" id="KW-0812">Transmembrane</keyword>
<name>A0A6A6UN06_9PEZI</name>
<keyword evidence="1" id="KW-1133">Transmembrane helix</keyword>
<evidence type="ECO:0000256" key="1">
    <source>
        <dbReference type="SAM" id="Phobius"/>
    </source>
</evidence>
<organism evidence="2 3">
    <name type="scientific">Microthyrium microscopicum</name>
    <dbReference type="NCBI Taxonomy" id="703497"/>
    <lineage>
        <taxon>Eukaryota</taxon>
        <taxon>Fungi</taxon>
        <taxon>Dikarya</taxon>
        <taxon>Ascomycota</taxon>
        <taxon>Pezizomycotina</taxon>
        <taxon>Dothideomycetes</taxon>
        <taxon>Dothideomycetes incertae sedis</taxon>
        <taxon>Microthyriales</taxon>
        <taxon>Microthyriaceae</taxon>
        <taxon>Microthyrium</taxon>
    </lineage>
</organism>
<gene>
    <name evidence="2" type="ORF">BT63DRAFT_192987</name>
</gene>
<keyword evidence="1" id="KW-0472">Membrane</keyword>
<evidence type="ECO:0000313" key="2">
    <source>
        <dbReference type="EMBL" id="KAF2672284.1"/>
    </source>
</evidence>
<dbReference type="AlphaFoldDB" id="A0A6A6UN06"/>
<keyword evidence="3" id="KW-1185">Reference proteome</keyword>
<feature type="transmembrane region" description="Helical" evidence="1">
    <location>
        <begin position="36"/>
        <end position="53"/>
    </location>
</feature>
<sequence length="81" mass="8906">MTEHCGSSHHNSSSKLQEYTSIPILKILLSIMHSTVVNRLLMALLFIGVTLAYPTDLTRRGQPFCGELAPCTPDCLCSSKK</sequence>
<reference evidence="2" key="1">
    <citation type="journal article" date="2020" name="Stud. Mycol.">
        <title>101 Dothideomycetes genomes: a test case for predicting lifestyles and emergence of pathogens.</title>
        <authorList>
            <person name="Haridas S."/>
            <person name="Albert R."/>
            <person name="Binder M."/>
            <person name="Bloem J."/>
            <person name="Labutti K."/>
            <person name="Salamov A."/>
            <person name="Andreopoulos B."/>
            <person name="Baker S."/>
            <person name="Barry K."/>
            <person name="Bills G."/>
            <person name="Bluhm B."/>
            <person name="Cannon C."/>
            <person name="Castanera R."/>
            <person name="Culley D."/>
            <person name="Daum C."/>
            <person name="Ezra D."/>
            <person name="Gonzalez J."/>
            <person name="Henrissat B."/>
            <person name="Kuo A."/>
            <person name="Liang C."/>
            <person name="Lipzen A."/>
            <person name="Lutzoni F."/>
            <person name="Magnuson J."/>
            <person name="Mondo S."/>
            <person name="Nolan M."/>
            <person name="Ohm R."/>
            <person name="Pangilinan J."/>
            <person name="Park H.-J."/>
            <person name="Ramirez L."/>
            <person name="Alfaro M."/>
            <person name="Sun H."/>
            <person name="Tritt A."/>
            <person name="Yoshinaga Y."/>
            <person name="Zwiers L.-H."/>
            <person name="Turgeon B."/>
            <person name="Goodwin S."/>
            <person name="Spatafora J."/>
            <person name="Crous P."/>
            <person name="Grigoriev I."/>
        </authorList>
    </citation>
    <scope>NUCLEOTIDE SEQUENCE</scope>
    <source>
        <strain evidence="2">CBS 115976</strain>
    </source>
</reference>
<proteinExistence type="predicted"/>
<dbReference type="EMBL" id="MU004232">
    <property type="protein sequence ID" value="KAF2672284.1"/>
    <property type="molecule type" value="Genomic_DNA"/>
</dbReference>
<dbReference type="Proteomes" id="UP000799302">
    <property type="component" value="Unassembled WGS sequence"/>
</dbReference>